<comment type="subcellular location">
    <subcellularLocation>
        <location evidence="1">Cell inner membrane</location>
        <topology evidence="1">Multi-pass membrane protein</topology>
    </subcellularLocation>
</comment>
<keyword evidence="4" id="KW-0145">Chemotaxis</keyword>
<dbReference type="CDD" id="cd06225">
    <property type="entry name" value="HAMP"/>
    <property type="match status" value="1"/>
</dbReference>
<reference evidence="16 17" key="1">
    <citation type="submission" date="2015-09" db="EMBL/GenBank/DDBJ databases">
        <title>Draft Genome Sequence of Pseudoalteromonas lipolytica UCD-48B.</title>
        <authorList>
            <person name="Krusor M."/>
            <person name="Coil D.A."/>
            <person name="Lang J.M."/>
            <person name="Eisen J.A."/>
            <person name="Alexiev A."/>
        </authorList>
    </citation>
    <scope>NUCLEOTIDE SEQUENCE [LARGE SCALE GENOMIC DNA]</scope>
    <source>
        <strain evidence="16 17">UCD-48B</strain>
    </source>
</reference>
<feature type="transmembrane region" description="Helical" evidence="12">
    <location>
        <begin position="12"/>
        <end position="31"/>
    </location>
</feature>
<dbReference type="PANTHER" id="PTHR32089:SF39">
    <property type="entry name" value="METHYL-ACCEPTING CHEMOTAXIS PROTEIN HLYB"/>
    <property type="match status" value="1"/>
</dbReference>
<dbReference type="Proteomes" id="UP000050378">
    <property type="component" value="Unassembled WGS sequence"/>
</dbReference>
<comment type="similarity">
    <text evidence="10">Belongs to the methyl-accepting chemotaxis (MCP) protein family.</text>
</comment>
<dbReference type="AlphaFoldDB" id="A0A0P7EH28"/>
<dbReference type="RefSeq" id="WP_054552065.1">
    <property type="nucleotide sequence ID" value="NZ_LJTC01000003.1"/>
</dbReference>
<dbReference type="GO" id="GO:0005886">
    <property type="term" value="C:plasma membrane"/>
    <property type="evidence" value="ECO:0007669"/>
    <property type="project" value="UniProtKB-SubCell"/>
</dbReference>
<evidence type="ECO:0000256" key="11">
    <source>
        <dbReference type="PROSITE-ProRule" id="PRU00284"/>
    </source>
</evidence>
<dbReference type="FunFam" id="1.10.287.950:FF:000001">
    <property type="entry name" value="Methyl-accepting chemotaxis sensory transducer"/>
    <property type="match status" value="1"/>
</dbReference>
<sequence>MQSSKSTLKFTTKVTAAASLVLVIVLGLFTVNNFVSMRSQTQEQLSLVLQEISQSVSQNIANWLNAKLAIVSSVADTYQLGDSKELTLKQLNTADKAGDFKNTYIGITDGTFVLNDQSVVLPPDYDATKRPWYKLVENKSSTAFTAPYIDVTTNELTISAVAPMQANGVFSGVAGADIDMKTITKIVNEIDFLGFGYGFLLDSEGHILSHPETKFIDKNMRDLFGKDLSLQSEFVEVQIDDSDKLVSFTKVKGIQNVDWYLGVVINEEIAYSSVASFRNMAAIYMLLGIVAIVLMMQFLLRYLMRPMQRLNDAIKDIAQGEGDLTRRLEVENNDEFGELSHYFNAFIEKIHTSIEQVKNTTVELERLVESLVNQTQGTLDMYADQTKRTDNVATAINELTSSAVEISNSASNASTLATSANSQSLQSQSALADNLTAINALSRNMEQAQKTINSLDAHTVSIGQVLEVIKGVSEQTNLLALNAAIEAARAGEAGRGFAVVADEVRQLAHRTQQSTQEIEDTISQLQQGSASAVEVMTASIRDSEKSVEQAHVAGDKMAEVTRAIESIDEVNHSVANATTEQNQVIQSLDSDIHSISELSNQGQSNLNNTLNECTKLKAQFYELEQLVLKFKV</sequence>
<evidence type="ECO:0000256" key="4">
    <source>
        <dbReference type="ARBA" id="ARBA00022500"/>
    </source>
</evidence>
<name>A0A0P7EH28_9GAMM</name>
<dbReference type="InterPro" id="IPR000727">
    <property type="entry name" value="T_SNARE_dom"/>
</dbReference>
<gene>
    <name evidence="16" type="ORF">AOG27_05785</name>
</gene>
<dbReference type="GO" id="GO:0006935">
    <property type="term" value="P:chemotaxis"/>
    <property type="evidence" value="ECO:0007669"/>
    <property type="project" value="UniProtKB-KW"/>
</dbReference>
<dbReference type="SUPFAM" id="SSF103190">
    <property type="entry name" value="Sensory domain-like"/>
    <property type="match status" value="1"/>
</dbReference>
<keyword evidence="6 12" id="KW-0812">Transmembrane</keyword>
<keyword evidence="5" id="KW-0997">Cell inner membrane</keyword>
<dbReference type="InterPro" id="IPR029151">
    <property type="entry name" value="Sensor-like_sf"/>
</dbReference>
<dbReference type="SMART" id="SM00304">
    <property type="entry name" value="HAMP"/>
    <property type="match status" value="1"/>
</dbReference>
<accession>A0A0P7EH28</accession>
<evidence type="ECO:0000313" key="17">
    <source>
        <dbReference type="Proteomes" id="UP000050378"/>
    </source>
</evidence>
<evidence type="ECO:0000256" key="3">
    <source>
        <dbReference type="ARBA" id="ARBA00022481"/>
    </source>
</evidence>
<dbReference type="CDD" id="cd11386">
    <property type="entry name" value="MCP_signal"/>
    <property type="match status" value="1"/>
</dbReference>
<organism evidence="16 17">
    <name type="scientific">Pseudoalteromonas lipolytica</name>
    <dbReference type="NCBI Taxonomy" id="570156"/>
    <lineage>
        <taxon>Bacteria</taxon>
        <taxon>Pseudomonadati</taxon>
        <taxon>Pseudomonadota</taxon>
        <taxon>Gammaproteobacteria</taxon>
        <taxon>Alteromonadales</taxon>
        <taxon>Pseudoalteromonadaceae</taxon>
        <taxon>Pseudoalteromonas</taxon>
    </lineage>
</organism>
<dbReference type="PROSITE" id="PS50111">
    <property type="entry name" value="CHEMOTAXIS_TRANSDUC_2"/>
    <property type="match status" value="1"/>
</dbReference>
<dbReference type="GO" id="GO:0007165">
    <property type="term" value="P:signal transduction"/>
    <property type="evidence" value="ECO:0007669"/>
    <property type="project" value="UniProtKB-KW"/>
</dbReference>
<evidence type="ECO:0000256" key="10">
    <source>
        <dbReference type="ARBA" id="ARBA00029447"/>
    </source>
</evidence>
<keyword evidence="3" id="KW-0488">Methylation</keyword>
<evidence type="ECO:0000259" key="14">
    <source>
        <dbReference type="PROSITE" id="PS50192"/>
    </source>
</evidence>
<dbReference type="Pfam" id="PF00672">
    <property type="entry name" value="HAMP"/>
    <property type="match status" value="1"/>
</dbReference>
<dbReference type="STRING" id="570156.AOG27_05785"/>
<evidence type="ECO:0000313" key="16">
    <source>
        <dbReference type="EMBL" id="KPM84406.1"/>
    </source>
</evidence>
<proteinExistence type="inferred from homology"/>
<dbReference type="InterPro" id="IPR003660">
    <property type="entry name" value="HAMP_dom"/>
</dbReference>
<keyword evidence="9 11" id="KW-0807">Transducer</keyword>
<evidence type="ECO:0000256" key="5">
    <source>
        <dbReference type="ARBA" id="ARBA00022519"/>
    </source>
</evidence>
<dbReference type="OrthoDB" id="2489132at2"/>
<feature type="domain" description="T-SNARE coiled-coil homology" evidence="14">
    <location>
        <begin position="555"/>
        <end position="609"/>
    </location>
</feature>
<evidence type="ECO:0000256" key="2">
    <source>
        <dbReference type="ARBA" id="ARBA00022475"/>
    </source>
</evidence>
<keyword evidence="7 12" id="KW-1133">Transmembrane helix</keyword>
<dbReference type="PROSITE" id="PS50885">
    <property type="entry name" value="HAMP"/>
    <property type="match status" value="1"/>
</dbReference>
<dbReference type="PROSITE" id="PS50192">
    <property type="entry name" value="T_SNARE"/>
    <property type="match status" value="1"/>
</dbReference>
<comment type="caution">
    <text evidence="16">The sequence shown here is derived from an EMBL/GenBank/DDBJ whole genome shotgun (WGS) entry which is preliminary data.</text>
</comment>
<evidence type="ECO:0000256" key="7">
    <source>
        <dbReference type="ARBA" id="ARBA00022989"/>
    </source>
</evidence>
<dbReference type="PATRIC" id="fig|570156.3.peg.2143"/>
<dbReference type="SUPFAM" id="SSF58104">
    <property type="entry name" value="Methyl-accepting chemotaxis protein (MCP) signaling domain"/>
    <property type="match status" value="1"/>
</dbReference>
<feature type="transmembrane region" description="Helical" evidence="12">
    <location>
        <begin position="281"/>
        <end position="300"/>
    </location>
</feature>
<dbReference type="Pfam" id="PF00015">
    <property type="entry name" value="MCPsignal"/>
    <property type="match status" value="1"/>
</dbReference>
<dbReference type="SMART" id="SM00283">
    <property type="entry name" value="MA"/>
    <property type="match status" value="1"/>
</dbReference>
<feature type="domain" description="HAMP" evidence="15">
    <location>
        <begin position="301"/>
        <end position="355"/>
    </location>
</feature>
<dbReference type="PANTHER" id="PTHR32089">
    <property type="entry name" value="METHYL-ACCEPTING CHEMOTAXIS PROTEIN MCPB"/>
    <property type="match status" value="1"/>
</dbReference>
<dbReference type="InterPro" id="IPR033479">
    <property type="entry name" value="dCache_1"/>
</dbReference>
<dbReference type="CDD" id="cd12912">
    <property type="entry name" value="PDC2_MCP_like"/>
    <property type="match status" value="1"/>
</dbReference>
<evidence type="ECO:0000256" key="8">
    <source>
        <dbReference type="ARBA" id="ARBA00023136"/>
    </source>
</evidence>
<keyword evidence="8 12" id="KW-0472">Membrane</keyword>
<protein>
    <submittedName>
        <fullName evidence="16">Chemotaxis protein</fullName>
    </submittedName>
</protein>
<dbReference type="Gene3D" id="3.30.450.20">
    <property type="entry name" value="PAS domain"/>
    <property type="match status" value="2"/>
</dbReference>
<dbReference type="CDD" id="cd12913">
    <property type="entry name" value="PDC1_MCP_like"/>
    <property type="match status" value="1"/>
</dbReference>
<evidence type="ECO:0000259" key="15">
    <source>
        <dbReference type="PROSITE" id="PS50885"/>
    </source>
</evidence>
<keyword evidence="2" id="KW-1003">Cell membrane</keyword>
<dbReference type="Gene3D" id="1.10.287.950">
    <property type="entry name" value="Methyl-accepting chemotaxis protein"/>
    <property type="match status" value="1"/>
</dbReference>
<dbReference type="EMBL" id="LJTC01000003">
    <property type="protein sequence ID" value="KPM84406.1"/>
    <property type="molecule type" value="Genomic_DNA"/>
</dbReference>
<dbReference type="Pfam" id="PF02743">
    <property type="entry name" value="dCache_1"/>
    <property type="match status" value="1"/>
</dbReference>
<feature type="domain" description="Methyl-accepting transducer" evidence="13">
    <location>
        <begin position="360"/>
        <end position="596"/>
    </location>
</feature>
<evidence type="ECO:0000259" key="13">
    <source>
        <dbReference type="PROSITE" id="PS50111"/>
    </source>
</evidence>
<evidence type="ECO:0000256" key="1">
    <source>
        <dbReference type="ARBA" id="ARBA00004429"/>
    </source>
</evidence>
<evidence type="ECO:0000256" key="6">
    <source>
        <dbReference type="ARBA" id="ARBA00022692"/>
    </source>
</evidence>
<dbReference type="InterPro" id="IPR004089">
    <property type="entry name" value="MCPsignal_dom"/>
</dbReference>
<evidence type="ECO:0000256" key="9">
    <source>
        <dbReference type="ARBA" id="ARBA00023224"/>
    </source>
</evidence>
<evidence type="ECO:0000256" key="12">
    <source>
        <dbReference type="SAM" id="Phobius"/>
    </source>
</evidence>